<organism evidence="3 4">
    <name type="scientific">Desulfomonile tiedjei (strain ATCC 49306 / DSM 6799 / DCB-1)</name>
    <dbReference type="NCBI Taxonomy" id="706587"/>
    <lineage>
        <taxon>Bacteria</taxon>
        <taxon>Pseudomonadati</taxon>
        <taxon>Thermodesulfobacteriota</taxon>
        <taxon>Desulfomonilia</taxon>
        <taxon>Desulfomonilales</taxon>
        <taxon>Desulfomonilaceae</taxon>
        <taxon>Desulfomonile</taxon>
    </lineage>
</organism>
<dbReference type="Gene3D" id="3.40.50.2300">
    <property type="match status" value="1"/>
</dbReference>
<dbReference type="GO" id="GO:0003677">
    <property type="term" value="F:DNA binding"/>
    <property type="evidence" value="ECO:0007669"/>
    <property type="project" value="UniProtKB-KW"/>
</dbReference>
<evidence type="ECO:0000259" key="2">
    <source>
        <dbReference type="PROSITE" id="PS50110"/>
    </source>
</evidence>
<dbReference type="InterPro" id="IPR011006">
    <property type="entry name" value="CheY-like_superfamily"/>
</dbReference>
<dbReference type="KEGG" id="dti:Desti_0043"/>
<dbReference type="Pfam" id="PF00072">
    <property type="entry name" value="Response_reg"/>
    <property type="match status" value="1"/>
</dbReference>
<keyword evidence="4" id="KW-1185">Reference proteome</keyword>
<dbReference type="InterPro" id="IPR025497">
    <property type="entry name" value="PatA-like_N"/>
</dbReference>
<dbReference type="STRING" id="706587.Desti_0043"/>
<dbReference type="SUPFAM" id="SSF52172">
    <property type="entry name" value="CheY-like"/>
    <property type="match status" value="1"/>
</dbReference>
<gene>
    <name evidence="3" type="ordered locus">Desti_0043</name>
</gene>
<evidence type="ECO:0000313" key="3">
    <source>
        <dbReference type="EMBL" id="AFM22793.1"/>
    </source>
</evidence>
<dbReference type="HOGENOM" id="CLU_1154985_0_0_7"/>
<dbReference type="GO" id="GO:0000160">
    <property type="term" value="P:phosphorelay signal transduction system"/>
    <property type="evidence" value="ECO:0007669"/>
    <property type="project" value="InterPro"/>
</dbReference>
<dbReference type="PROSITE" id="PS50110">
    <property type="entry name" value="RESPONSE_REGULATORY"/>
    <property type="match status" value="1"/>
</dbReference>
<feature type="domain" description="Response regulatory" evidence="2">
    <location>
        <begin position="7"/>
        <end position="120"/>
    </location>
</feature>
<dbReference type="Pfam" id="PF14332">
    <property type="entry name" value="DUF4388"/>
    <property type="match status" value="1"/>
</dbReference>
<dbReference type="Proteomes" id="UP000006055">
    <property type="component" value="Chromosome"/>
</dbReference>
<reference evidence="4" key="1">
    <citation type="submission" date="2012-06" db="EMBL/GenBank/DDBJ databases">
        <title>Complete sequence of chromosome of Desulfomonile tiedjei DSM 6799.</title>
        <authorList>
            <person name="Lucas S."/>
            <person name="Copeland A."/>
            <person name="Lapidus A."/>
            <person name="Glavina del Rio T."/>
            <person name="Dalin E."/>
            <person name="Tice H."/>
            <person name="Bruce D."/>
            <person name="Goodwin L."/>
            <person name="Pitluck S."/>
            <person name="Peters L."/>
            <person name="Ovchinnikova G."/>
            <person name="Zeytun A."/>
            <person name="Lu M."/>
            <person name="Kyrpides N."/>
            <person name="Mavromatis K."/>
            <person name="Ivanova N."/>
            <person name="Brettin T."/>
            <person name="Detter J.C."/>
            <person name="Han C."/>
            <person name="Larimer F."/>
            <person name="Land M."/>
            <person name="Hauser L."/>
            <person name="Markowitz V."/>
            <person name="Cheng J.-F."/>
            <person name="Hugenholtz P."/>
            <person name="Woyke T."/>
            <person name="Wu D."/>
            <person name="Spring S."/>
            <person name="Schroeder M."/>
            <person name="Brambilla E."/>
            <person name="Klenk H.-P."/>
            <person name="Eisen J.A."/>
        </authorList>
    </citation>
    <scope>NUCLEOTIDE SEQUENCE [LARGE SCALE GENOMIC DNA]</scope>
    <source>
        <strain evidence="4">ATCC 49306 / DSM 6799 / DCB-1</strain>
    </source>
</reference>
<dbReference type="SMART" id="SM00448">
    <property type="entry name" value="REC"/>
    <property type="match status" value="1"/>
</dbReference>
<keyword evidence="1" id="KW-0597">Phosphoprotein</keyword>
<dbReference type="OrthoDB" id="5487947at2"/>
<dbReference type="PANTHER" id="PTHR36304:SF4">
    <property type="entry name" value="DUF4388 DOMAIN-CONTAINING PROTEIN"/>
    <property type="match status" value="1"/>
</dbReference>
<dbReference type="eggNOG" id="COG0745">
    <property type="taxonomic scope" value="Bacteria"/>
</dbReference>
<keyword evidence="3" id="KW-0238">DNA-binding</keyword>
<sequence>MVKTTCSILIVDADHSEAKSLAGILKENGHSVLVARDAGHAVSILEFRGFDVLIVDLAASHAQDLDLISWACCICPKPRIVATGYPSLKDEQSVSDRGADLFLRKPVDTNKLTRFLVQSRSRSSFSGKVNDVDIIEYVQFVLLCGGKTILEVTSTMGTTSRLFISEGHVVHAECGVLQGEQALYRCLGWREGSFSHAPWSEPERVTIRKPGEFILVEAVRKRDDAWTGNNVGAPVDDEQD</sequence>
<evidence type="ECO:0000313" key="4">
    <source>
        <dbReference type="Proteomes" id="UP000006055"/>
    </source>
</evidence>
<dbReference type="RefSeq" id="WP_014807952.1">
    <property type="nucleotide sequence ID" value="NC_018025.1"/>
</dbReference>
<dbReference type="EMBL" id="CP003360">
    <property type="protein sequence ID" value="AFM22793.1"/>
    <property type="molecule type" value="Genomic_DNA"/>
</dbReference>
<dbReference type="InterPro" id="IPR001789">
    <property type="entry name" value="Sig_transdc_resp-reg_receiver"/>
</dbReference>
<proteinExistence type="predicted"/>
<dbReference type="CDD" id="cd00156">
    <property type="entry name" value="REC"/>
    <property type="match status" value="1"/>
</dbReference>
<dbReference type="PANTHER" id="PTHR36304">
    <property type="entry name" value="DOMAIN GTPASE-ACTIVATING PROTEIN, PUTATIVE-RELATED-RELATED"/>
    <property type="match status" value="1"/>
</dbReference>
<dbReference type="AlphaFoldDB" id="I4BZQ2"/>
<name>I4BZQ2_DESTA</name>
<evidence type="ECO:0000256" key="1">
    <source>
        <dbReference type="PROSITE-ProRule" id="PRU00169"/>
    </source>
</evidence>
<protein>
    <submittedName>
        <fullName evidence="3">Response regulator with CheY-like receiver, AAA-type ATPase, and DNA-binding domains</fullName>
    </submittedName>
</protein>
<feature type="modified residue" description="4-aspartylphosphate" evidence="1">
    <location>
        <position position="56"/>
    </location>
</feature>
<accession>I4BZQ2</accession>